<evidence type="ECO:0000313" key="2">
    <source>
        <dbReference type="Proteomes" id="UP000235836"/>
    </source>
</evidence>
<dbReference type="Proteomes" id="UP000235836">
    <property type="component" value="Unassembled WGS sequence"/>
</dbReference>
<sequence>MVALTSPATWRGDELIDVSGAPLATYSAPDSSLDVTGATPITVAHTAGAMRWEVSGTTTAGETWTVRTHGFGVRVLTARCGSRTYRLERAGYMTKKRTVTDLATGAIIAETSPRGLHNLAVTPTAAAFAAPLADIAFMSWALTLIDTPARQTLR</sequence>
<accession>A0A2N6T366</accession>
<dbReference type="AlphaFoldDB" id="A0A2N6T366"/>
<comment type="caution">
    <text evidence="1">The sequence shown here is derived from an EMBL/GenBank/DDBJ whole genome shotgun (WGS) entry which is preliminary data.</text>
</comment>
<dbReference type="RefSeq" id="WP_102724360.1">
    <property type="nucleotide sequence ID" value="NZ_PNHG01000016.1"/>
</dbReference>
<evidence type="ECO:0000313" key="1">
    <source>
        <dbReference type="EMBL" id="PMC63779.1"/>
    </source>
</evidence>
<dbReference type="EMBL" id="PNHG01000016">
    <property type="protein sequence ID" value="PMC63779.1"/>
    <property type="molecule type" value="Genomic_DNA"/>
</dbReference>
<reference evidence="1 2" key="1">
    <citation type="submission" date="2017-09" db="EMBL/GenBank/DDBJ databases">
        <title>Bacterial strain isolated from the female urinary microbiota.</title>
        <authorList>
            <person name="Thomas-White K."/>
            <person name="Kumar N."/>
            <person name="Forster S."/>
            <person name="Putonti C."/>
            <person name="Lawley T."/>
            <person name="Wolfe A.J."/>
        </authorList>
    </citation>
    <scope>NUCLEOTIDE SEQUENCE [LARGE SCALE GENOMIC DNA]</scope>
    <source>
        <strain evidence="1 2">UMB0792</strain>
    </source>
</reference>
<keyword evidence="2" id="KW-1185">Reference proteome</keyword>
<gene>
    <name evidence="1" type="ORF">CJ203_09200</name>
</gene>
<protein>
    <submittedName>
        <fullName evidence="1">Uncharacterized protein</fullName>
    </submittedName>
</protein>
<name>A0A2N6T366_9CORY</name>
<organism evidence="1 2">
    <name type="scientific">Corynebacterium tuscaniense</name>
    <dbReference type="NCBI Taxonomy" id="302449"/>
    <lineage>
        <taxon>Bacteria</taxon>
        <taxon>Bacillati</taxon>
        <taxon>Actinomycetota</taxon>
        <taxon>Actinomycetes</taxon>
        <taxon>Mycobacteriales</taxon>
        <taxon>Corynebacteriaceae</taxon>
        <taxon>Corynebacterium</taxon>
    </lineage>
</organism>
<proteinExistence type="predicted"/>